<reference evidence="8 9" key="1">
    <citation type="submission" date="2018-08" db="EMBL/GenBank/DDBJ databases">
        <title>Lysobacter soli KCTC 22011, whole genome shotgun sequence.</title>
        <authorList>
            <person name="Zhang X."/>
            <person name="Feng G."/>
            <person name="Zhu H."/>
        </authorList>
    </citation>
    <scope>NUCLEOTIDE SEQUENCE [LARGE SCALE GENOMIC DNA]</scope>
    <source>
        <strain evidence="8 9">KCTC 22011</strain>
    </source>
</reference>
<gene>
    <name evidence="8" type="ORF">DX912_09115</name>
</gene>
<proteinExistence type="inferred from homology"/>
<name>A0A3D8VDP9_9GAMM</name>
<dbReference type="EMBL" id="QTJR01000005">
    <property type="protein sequence ID" value="RDY67425.1"/>
    <property type="molecule type" value="Genomic_DNA"/>
</dbReference>
<dbReference type="PANTHER" id="PTHR34582:SF6">
    <property type="entry name" value="UPF0702 TRANSMEMBRANE PROTEIN YCAP"/>
    <property type="match status" value="1"/>
</dbReference>
<accession>A0A3D8VDP9</accession>
<keyword evidence="4" id="KW-0812">Transmembrane</keyword>
<keyword evidence="6" id="KW-0472">Membrane</keyword>
<comment type="subcellular location">
    <subcellularLocation>
        <location evidence="1">Cell membrane</location>
        <topology evidence="1">Multi-pass membrane protein</topology>
    </subcellularLocation>
</comment>
<evidence type="ECO:0000256" key="3">
    <source>
        <dbReference type="ARBA" id="ARBA00022475"/>
    </source>
</evidence>
<keyword evidence="5" id="KW-1133">Transmembrane helix</keyword>
<dbReference type="Pfam" id="PF04239">
    <property type="entry name" value="DUF421"/>
    <property type="match status" value="1"/>
</dbReference>
<dbReference type="RefSeq" id="WP_115842192.1">
    <property type="nucleotide sequence ID" value="NZ_CP183976.1"/>
</dbReference>
<feature type="domain" description="YetF C-terminal" evidence="7">
    <location>
        <begin position="80"/>
        <end position="148"/>
    </location>
</feature>
<evidence type="ECO:0000256" key="6">
    <source>
        <dbReference type="ARBA" id="ARBA00023136"/>
    </source>
</evidence>
<comment type="similarity">
    <text evidence="2">Belongs to the UPF0702 family.</text>
</comment>
<protein>
    <submittedName>
        <fullName evidence="8">DUF421 domain-containing protein</fullName>
    </submittedName>
</protein>
<dbReference type="Proteomes" id="UP000256829">
    <property type="component" value="Unassembled WGS sequence"/>
</dbReference>
<evidence type="ECO:0000259" key="7">
    <source>
        <dbReference type="Pfam" id="PF04239"/>
    </source>
</evidence>
<dbReference type="PANTHER" id="PTHR34582">
    <property type="entry name" value="UPF0702 TRANSMEMBRANE PROTEIN YCAP"/>
    <property type="match status" value="1"/>
</dbReference>
<dbReference type="GO" id="GO:0005886">
    <property type="term" value="C:plasma membrane"/>
    <property type="evidence" value="ECO:0007669"/>
    <property type="project" value="UniProtKB-SubCell"/>
</dbReference>
<evidence type="ECO:0000313" key="8">
    <source>
        <dbReference type="EMBL" id="RDY67425.1"/>
    </source>
</evidence>
<dbReference type="InterPro" id="IPR023090">
    <property type="entry name" value="UPF0702_alpha/beta_dom_sf"/>
</dbReference>
<evidence type="ECO:0000256" key="5">
    <source>
        <dbReference type="ARBA" id="ARBA00022989"/>
    </source>
</evidence>
<evidence type="ECO:0000313" key="9">
    <source>
        <dbReference type="Proteomes" id="UP000256829"/>
    </source>
</evidence>
<dbReference type="Gene3D" id="3.30.240.20">
    <property type="entry name" value="bsu07140 like domains"/>
    <property type="match status" value="1"/>
</dbReference>
<sequence>MESVIRGMTIYIFLWLIFRISGKRTLAETSPFELILLLIISEVTNEAMVDSDHSITNAILLIMTLTGMSVALSVVKHYWPWASRVLEGMPLPLVRDGRMLKENMDKSRVDEEEILMAARHTQGIDRMEDIKDATVENDGNISVIPRSKQDG</sequence>
<comment type="caution">
    <text evidence="8">The sequence shown here is derived from an EMBL/GenBank/DDBJ whole genome shotgun (WGS) entry which is preliminary data.</text>
</comment>
<keyword evidence="9" id="KW-1185">Reference proteome</keyword>
<evidence type="ECO:0000256" key="2">
    <source>
        <dbReference type="ARBA" id="ARBA00006448"/>
    </source>
</evidence>
<dbReference type="InterPro" id="IPR007353">
    <property type="entry name" value="DUF421"/>
</dbReference>
<organism evidence="8 9">
    <name type="scientific">Lysobacter soli</name>
    <dbReference type="NCBI Taxonomy" id="453783"/>
    <lineage>
        <taxon>Bacteria</taxon>
        <taxon>Pseudomonadati</taxon>
        <taxon>Pseudomonadota</taxon>
        <taxon>Gammaproteobacteria</taxon>
        <taxon>Lysobacterales</taxon>
        <taxon>Lysobacteraceae</taxon>
        <taxon>Lysobacter</taxon>
    </lineage>
</organism>
<evidence type="ECO:0000256" key="1">
    <source>
        <dbReference type="ARBA" id="ARBA00004651"/>
    </source>
</evidence>
<evidence type="ECO:0000256" key="4">
    <source>
        <dbReference type="ARBA" id="ARBA00022692"/>
    </source>
</evidence>
<dbReference type="AlphaFoldDB" id="A0A3D8VDP9"/>
<keyword evidence="3" id="KW-1003">Cell membrane</keyword>